<dbReference type="AlphaFoldDB" id="A0A1M7CIR5"/>
<dbReference type="EMBL" id="FRBN01000026">
    <property type="protein sequence ID" value="SHL67105.1"/>
    <property type="molecule type" value="Genomic_DNA"/>
</dbReference>
<keyword evidence="3" id="KW-1185">Reference proteome</keyword>
<dbReference type="STRING" id="1054996.SAMN05444414_1267"/>
<dbReference type="Pfam" id="PF07277">
    <property type="entry name" value="SapC"/>
    <property type="match status" value="1"/>
</dbReference>
<organism evidence="2 3">
    <name type="scientific">Roseovarius marisflavi</name>
    <dbReference type="NCBI Taxonomy" id="1054996"/>
    <lineage>
        <taxon>Bacteria</taxon>
        <taxon>Pseudomonadati</taxon>
        <taxon>Pseudomonadota</taxon>
        <taxon>Alphaproteobacteria</taxon>
        <taxon>Rhodobacterales</taxon>
        <taxon>Roseobacteraceae</taxon>
        <taxon>Roseovarius</taxon>
    </lineage>
</organism>
<gene>
    <name evidence="2" type="ORF">SAMN05444414_1267</name>
</gene>
<evidence type="ECO:0000256" key="1">
    <source>
        <dbReference type="SAM" id="MobiDB-lite"/>
    </source>
</evidence>
<dbReference type="Proteomes" id="UP000184191">
    <property type="component" value="Unassembled WGS sequence"/>
</dbReference>
<accession>A0A1M7CIR5</accession>
<name>A0A1M7CIR5_9RHOB</name>
<reference evidence="3" key="1">
    <citation type="submission" date="2016-11" db="EMBL/GenBank/DDBJ databases">
        <authorList>
            <person name="Varghese N."/>
            <person name="Submissions S."/>
        </authorList>
    </citation>
    <scope>NUCLEOTIDE SEQUENCE [LARGE SCALE GENOMIC DNA]</scope>
    <source>
        <strain evidence="3">DSM 29327</strain>
    </source>
</reference>
<dbReference type="OrthoDB" id="9806524at2"/>
<dbReference type="RefSeq" id="WP_073200088.1">
    <property type="nucleotide sequence ID" value="NZ_FRBN01000026.1"/>
</dbReference>
<dbReference type="InterPro" id="IPR010836">
    <property type="entry name" value="SapC"/>
</dbReference>
<protein>
    <submittedName>
        <fullName evidence="2">SapC protein</fullName>
    </submittedName>
</protein>
<proteinExistence type="predicted"/>
<evidence type="ECO:0000313" key="2">
    <source>
        <dbReference type="EMBL" id="SHL67105.1"/>
    </source>
</evidence>
<sequence length="265" mass="29386">METQLLFYKRAVPVSSEAHKDVSLRVAGKYSFAKEVNSVPLVAAEFRAAAPDSTIVFAGEGDEVMPVVILGLRDKENLYVDPDGSWNGRYIPAFMRRYPFVFASSEDGKNFTLFIDDEYDGVNKDGEGEKLFDSRGERTSYLGQVLDFMREYQSQFARTKAFCKRLHELGLLEPMHAQYTLPDGSPGRLAGFSAVNREKLKELSGETLEQMLKTDELELLFVHLQSLNNLQPLMEKVAATAPKAADKGKGANGAAKGKSARSETV</sequence>
<evidence type="ECO:0000313" key="3">
    <source>
        <dbReference type="Proteomes" id="UP000184191"/>
    </source>
</evidence>
<feature type="region of interest" description="Disordered" evidence="1">
    <location>
        <begin position="241"/>
        <end position="265"/>
    </location>
</feature>